<dbReference type="OrthoDB" id="244495at2759"/>
<protein>
    <recommendedName>
        <fullName evidence="3">Cyclin N-terminal domain-containing protein</fullName>
    </recommendedName>
</protein>
<evidence type="ECO:0000313" key="1">
    <source>
        <dbReference type="EMBL" id="CDK24616.1"/>
    </source>
</evidence>
<dbReference type="CDD" id="cd20557">
    <property type="entry name" value="CYCLIN_ScPCL1-like"/>
    <property type="match status" value="1"/>
</dbReference>
<dbReference type="GO" id="GO:0005634">
    <property type="term" value="C:nucleus"/>
    <property type="evidence" value="ECO:0007669"/>
    <property type="project" value="TreeGrafter"/>
</dbReference>
<dbReference type="AlphaFoldDB" id="W6MG05"/>
<dbReference type="GO" id="GO:0019901">
    <property type="term" value="F:protein kinase binding"/>
    <property type="evidence" value="ECO:0007669"/>
    <property type="project" value="InterPro"/>
</dbReference>
<dbReference type="Proteomes" id="UP000019384">
    <property type="component" value="Unassembled WGS sequence"/>
</dbReference>
<evidence type="ECO:0000313" key="2">
    <source>
        <dbReference type="Proteomes" id="UP000019384"/>
    </source>
</evidence>
<dbReference type="GO" id="GO:0000307">
    <property type="term" value="C:cyclin-dependent protein kinase holoenzyme complex"/>
    <property type="evidence" value="ECO:0007669"/>
    <property type="project" value="UniProtKB-ARBA"/>
</dbReference>
<organism evidence="1 2">
    <name type="scientific">Kuraishia capsulata CBS 1993</name>
    <dbReference type="NCBI Taxonomy" id="1382522"/>
    <lineage>
        <taxon>Eukaryota</taxon>
        <taxon>Fungi</taxon>
        <taxon>Dikarya</taxon>
        <taxon>Ascomycota</taxon>
        <taxon>Saccharomycotina</taxon>
        <taxon>Pichiomycetes</taxon>
        <taxon>Pichiales</taxon>
        <taxon>Pichiaceae</taxon>
        <taxon>Kuraishia</taxon>
    </lineage>
</organism>
<reference evidence="1" key="2">
    <citation type="submission" date="2014-02" db="EMBL/GenBank/DDBJ databases">
        <title>Complete DNA sequence of /Kuraishia capsulata/ illustrates novel genomic features among budding yeasts (/Saccharomycotina/).</title>
        <authorList>
            <person name="Morales L."/>
            <person name="Noel B."/>
            <person name="Porcel B."/>
            <person name="Marcet-Houben M."/>
            <person name="Hullo M-F."/>
            <person name="Sacerdot C."/>
            <person name="Tekaia F."/>
            <person name="Leh-Louis V."/>
            <person name="Despons L."/>
            <person name="Khanna V."/>
            <person name="Aury J-M."/>
            <person name="Barbe V."/>
            <person name="Couloux A."/>
            <person name="Labadie K."/>
            <person name="Pelletier E."/>
            <person name="Souciet J-L."/>
            <person name="Boekhout T."/>
            <person name="Gabaldon T."/>
            <person name="Wincker P."/>
            <person name="Dujon B."/>
        </authorList>
    </citation>
    <scope>NUCLEOTIDE SEQUENCE</scope>
    <source>
        <strain evidence="1">CBS 1993</strain>
    </source>
</reference>
<gene>
    <name evidence="1" type="ORF">KUCA_T00000582001</name>
</gene>
<dbReference type="Gene3D" id="1.10.472.10">
    <property type="entry name" value="Cyclin-like"/>
    <property type="match status" value="1"/>
</dbReference>
<keyword evidence="2" id="KW-1185">Reference proteome</keyword>
<dbReference type="PANTHER" id="PTHR15615">
    <property type="match status" value="1"/>
</dbReference>
<dbReference type="InterPro" id="IPR013922">
    <property type="entry name" value="Cyclin_PHO80-like"/>
</dbReference>
<accession>W6MG05</accession>
<dbReference type="HOGENOM" id="CLU_636251_0_0_1"/>
<evidence type="ECO:0008006" key="3">
    <source>
        <dbReference type="Google" id="ProtNLM"/>
    </source>
</evidence>
<dbReference type="RefSeq" id="XP_022456633.1">
    <property type="nucleotide sequence ID" value="XM_022605135.1"/>
</dbReference>
<dbReference type="GeneID" id="34518021"/>
<dbReference type="EMBL" id="HG793125">
    <property type="protein sequence ID" value="CDK24616.1"/>
    <property type="molecule type" value="Genomic_DNA"/>
</dbReference>
<reference evidence="1" key="1">
    <citation type="submission" date="2013-12" db="EMBL/GenBank/DDBJ databases">
        <authorList>
            <person name="Genoscope - CEA"/>
        </authorList>
    </citation>
    <scope>NUCLEOTIDE SEQUENCE</scope>
    <source>
        <strain evidence="1">CBS 1993</strain>
    </source>
</reference>
<proteinExistence type="predicted"/>
<sequence length="431" mass="48727">MIYSNKDYFGQNNHQPSLLPSYHAHSKSFQPFSSFVPQHGGHMPSYSYSGMGIEAADRTFGSGQYYQSQPGPQPFVPQHDFFLPQVQMQMPSAQMMPMPSQQLQQPPHAPQQAENTSNVGGVAAVLEYDMDQMTRFVCWLSYGLMKRTDTPSASFNTLVKHVLSAIRLPRSTIILALIYLSHRMEGETEGVTDDGLVFQNLTIALVLSNKFHNDNTFTNKSWSDATGLNVRLINQLEREWLAKIGWKLHHEEGYQCLEDCWKTWCEKFSPRQGTIPSSPSTNSLFSERSQFTPVHTPVSSPWFEETSEFPPQQPVYGGVPMGINPFGVSVYPQSNSMMSSQFPPENNYFGPYYQVPQHTRLANTASVHHQRTQSLHHPAALQQRQPQHQVYGIPNLSHDDMVRIYQSQQHCMSSSTGHEGYHPSYCTASAC</sequence>
<dbReference type="GO" id="GO:0016538">
    <property type="term" value="F:cyclin-dependent protein serine/threonine kinase regulator activity"/>
    <property type="evidence" value="ECO:0007669"/>
    <property type="project" value="TreeGrafter"/>
</dbReference>
<dbReference type="PANTHER" id="PTHR15615:SF27">
    <property type="entry name" value="PHO85 CYCLIN CLG1"/>
    <property type="match status" value="1"/>
</dbReference>
<name>W6MG05_9ASCO</name>